<dbReference type="KEGG" id="rsz:108858707"/>
<protein>
    <submittedName>
        <fullName evidence="12">Uncharacterized protein LOC108858707</fullName>
    </submittedName>
</protein>
<dbReference type="RefSeq" id="XP_018488091.1">
    <property type="nucleotide sequence ID" value="XM_018632589.1"/>
</dbReference>
<evidence type="ECO:0000256" key="6">
    <source>
        <dbReference type="ARBA" id="ARBA00022801"/>
    </source>
</evidence>
<evidence type="ECO:0000256" key="2">
    <source>
        <dbReference type="ARBA" id="ARBA00004123"/>
    </source>
</evidence>
<sequence>MRSSHNVTVKESVAMFLHICGHNITQQNAMRTFGHSQETISRKFHEVLDVMEKMAMDMFKPDHMSLTQVHPKLRSDKHYWPYFRGFIGAMDGTHVPVMVSGRDQQRYWNRKSVCSMNILAICNMDMLFTYIYVGMPGSAHDAKVLALAMQGDPNFPHPPEGKYYLVDSGYALRRGYLGPYRQTRYHQNQFQNQAPPSNHKEKFNRRHSSLRCVIERTFGVWKRKWRIMQDRARYDIGTTRKLVAATMTLHNFVRKSSIHDPDFDVDWREDSDQQPPMNDDEEAVLEEGTGSREYMEGLRDSIAMDLWNTRG</sequence>
<dbReference type="OrthoDB" id="1061226at2759"/>
<accession>A0A6J0NVD2</accession>
<evidence type="ECO:0000259" key="10">
    <source>
        <dbReference type="Pfam" id="PF26138"/>
    </source>
</evidence>
<keyword evidence="7" id="KW-0539">Nucleus</keyword>
<dbReference type="InterPro" id="IPR045249">
    <property type="entry name" value="HARBI1-like"/>
</dbReference>
<dbReference type="Pfam" id="PF26138">
    <property type="entry name" value="DUF8040"/>
    <property type="match status" value="1"/>
</dbReference>
<feature type="domain" description="DDE Tnp4" evidence="9">
    <location>
        <begin position="90"/>
        <end position="251"/>
    </location>
</feature>
<feature type="region of interest" description="Disordered" evidence="8">
    <location>
        <begin position="263"/>
        <end position="290"/>
    </location>
</feature>
<dbReference type="GO" id="GO:0046872">
    <property type="term" value="F:metal ion binding"/>
    <property type="evidence" value="ECO:0007669"/>
    <property type="project" value="UniProtKB-KW"/>
</dbReference>
<evidence type="ECO:0000256" key="4">
    <source>
        <dbReference type="ARBA" id="ARBA00022722"/>
    </source>
</evidence>
<reference evidence="12" key="2">
    <citation type="submission" date="2025-08" db="UniProtKB">
        <authorList>
            <consortium name="RefSeq"/>
        </authorList>
    </citation>
    <scope>IDENTIFICATION</scope>
    <source>
        <tissue evidence="12">Leaf</tissue>
    </source>
</reference>
<dbReference type="Proteomes" id="UP000504610">
    <property type="component" value="Chromosome 7"/>
</dbReference>
<keyword evidence="4" id="KW-0540">Nuclease</keyword>
<evidence type="ECO:0000256" key="1">
    <source>
        <dbReference type="ARBA" id="ARBA00001968"/>
    </source>
</evidence>
<dbReference type="PANTHER" id="PTHR22930">
    <property type="match status" value="1"/>
</dbReference>
<name>A0A6J0NVD2_RAPSA</name>
<dbReference type="GeneID" id="108858707"/>
<keyword evidence="6" id="KW-0378">Hydrolase</keyword>
<proteinExistence type="inferred from homology"/>
<comment type="cofactor">
    <cofactor evidence="1">
        <name>a divalent metal cation</name>
        <dbReference type="ChEBI" id="CHEBI:60240"/>
    </cofactor>
</comment>
<evidence type="ECO:0000256" key="5">
    <source>
        <dbReference type="ARBA" id="ARBA00022723"/>
    </source>
</evidence>
<dbReference type="AlphaFoldDB" id="A0A6J0NVD2"/>
<evidence type="ECO:0000256" key="7">
    <source>
        <dbReference type="ARBA" id="ARBA00023242"/>
    </source>
</evidence>
<comment type="subcellular location">
    <subcellularLocation>
        <location evidence="2">Nucleus</location>
    </subcellularLocation>
</comment>
<evidence type="ECO:0000313" key="12">
    <source>
        <dbReference type="RefSeq" id="XP_018488091.1"/>
    </source>
</evidence>
<evidence type="ECO:0000259" key="9">
    <source>
        <dbReference type="Pfam" id="PF13359"/>
    </source>
</evidence>
<evidence type="ECO:0000256" key="8">
    <source>
        <dbReference type="SAM" id="MobiDB-lite"/>
    </source>
</evidence>
<dbReference type="GO" id="GO:0004518">
    <property type="term" value="F:nuclease activity"/>
    <property type="evidence" value="ECO:0007669"/>
    <property type="project" value="UniProtKB-KW"/>
</dbReference>
<organism evidence="11 12">
    <name type="scientific">Raphanus sativus</name>
    <name type="common">Radish</name>
    <name type="synonym">Raphanus raphanistrum var. sativus</name>
    <dbReference type="NCBI Taxonomy" id="3726"/>
    <lineage>
        <taxon>Eukaryota</taxon>
        <taxon>Viridiplantae</taxon>
        <taxon>Streptophyta</taxon>
        <taxon>Embryophyta</taxon>
        <taxon>Tracheophyta</taxon>
        <taxon>Spermatophyta</taxon>
        <taxon>Magnoliopsida</taxon>
        <taxon>eudicotyledons</taxon>
        <taxon>Gunneridae</taxon>
        <taxon>Pentapetalae</taxon>
        <taxon>rosids</taxon>
        <taxon>malvids</taxon>
        <taxon>Brassicales</taxon>
        <taxon>Brassicaceae</taxon>
        <taxon>Brassiceae</taxon>
        <taxon>Raphanus</taxon>
    </lineage>
</organism>
<dbReference type="Pfam" id="PF13359">
    <property type="entry name" value="DDE_Tnp_4"/>
    <property type="match status" value="1"/>
</dbReference>
<evidence type="ECO:0000256" key="3">
    <source>
        <dbReference type="ARBA" id="ARBA00006958"/>
    </source>
</evidence>
<feature type="domain" description="DUF8040" evidence="10">
    <location>
        <begin position="2"/>
        <end position="51"/>
    </location>
</feature>
<evidence type="ECO:0000313" key="11">
    <source>
        <dbReference type="Proteomes" id="UP000504610"/>
    </source>
</evidence>
<reference evidence="11" key="1">
    <citation type="journal article" date="2019" name="Database">
        <title>The radish genome database (RadishGD): an integrated information resource for radish genomics.</title>
        <authorList>
            <person name="Yu H.J."/>
            <person name="Baek S."/>
            <person name="Lee Y.J."/>
            <person name="Cho A."/>
            <person name="Mun J.H."/>
        </authorList>
    </citation>
    <scope>NUCLEOTIDE SEQUENCE [LARGE SCALE GENOMIC DNA]</scope>
    <source>
        <strain evidence="11">cv. WK10039</strain>
    </source>
</reference>
<keyword evidence="5" id="KW-0479">Metal-binding</keyword>
<dbReference type="InterPro" id="IPR027806">
    <property type="entry name" value="HARBI1_dom"/>
</dbReference>
<dbReference type="GO" id="GO:0005634">
    <property type="term" value="C:nucleus"/>
    <property type="evidence" value="ECO:0007669"/>
    <property type="project" value="UniProtKB-SubCell"/>
</dbReference>
<gene>
    <name evidence="12" type="primary">LOC108858707</name>
</gene>
<comment type="similarity">
    <text evidence="3">Belongs to the HARBI1 family.</text>
</comment>
<keyword evidence="11" id="KW-1185">Reference proteome</keyword>
<dbReference type="InterPro" id="IPR058353">
    <property type="entry name" value="DUF8040"/>
</dbReference>
<dbReference type="PANTHER" id="PTHR22930:SF281">
    <property type="entry name" value="NUCLEASE"/>
    <property type="match status" value="1"/>
</dbReference>
<dbReference type="GO" id="GO:0016787">
    <property type="term" value="F:hydrolase activity"/>
    <property type="evidence" value="ECO:0007669"/>
    <property type="project" value="UniProtKB-KW"/>
</dbReference>